<dbReference type="Proteomes" id="UP001140234">
    <property type="component" value="Unassembled WGS sequence"/>
</dbReference>
<dbReference type="EMBL" id="JANBUJ010001300">
    <property type="protein sequence ID" value="KAJ2767938.1"/>
    <property type="molecule type" value="Genomic_DNA"/>
</dbReference>
<keyword evidence="2" id="KW-1185">Reference proteome</keyword>
<accession>A0ACC1JVG9</accession>
<gene>
    <name evidence="1" type="ORF">IWQ57_003747</name>
</gene>
<organism evidence="1 2">
    <name type="scientific">Coemansia nantahalensis</name>
    <dbReference type="NCBI Taxonomy" id="2789366"/>
    <lineage>
        <taxon>Eukaryota</taxon>
        <taxon>Fungi</taxon>
        <taxon>Fungi incertae sedis</taxon>
        <taxon>Zoopagomycota</taxon>
        <taxon>Kickxellomycotina</taxon>
        <taxon>Kickxellomycetes</taxon>
        <taxon>Kickxellales</taxon>
        <taxon>Kickxellaceae</taxon>
        <taxon>Coemansia</taxon>
    </lineage>
</organism>
<evidence type="ECO:0000313" key="1">
    <source>
        <dbReference type="EMBL" id="KAJ2767938.1"/>
    </source>
</evidence>
<sequence length="297" mass="31774">MAEQEQEQQQPAAGRSLSRQEREHAEKLQSITELFPDMSREVVDTILFNNRGQVDATINALLGMSDPAYRPDAADQAKQEVLARDEAYARRLAASDLRAARQSPAQPRRPRANSAASEGAAKKPSRIRDIFRRKKNAASEPPDATAAAAARRDQDRYIRPRHELDSDFSDGRRSPSSGGSSGTGSGRSSLSGRAVARNAAPAAHAVDLLGEDANSTLAAYAPLSPSKHVPRSPVSPAQPSSPVAQPSSPASPAARPGEPYIDLDNPFDDNPLLHDAAAPTNPFAAPLPDSNPFRGRR</sequence>
<reference evidence="1" key="1">
    <citation type="submission" date="2022-07" db="EMBL/GenBank/DDBJ databases">
        <title>Phylogenomic reconstructions and comparative analyses of Kickxellomycotina fungi.</title>
        <authorList>
            <person name="Reynolds N.K."/>
            <person name="Stajich J.E."/>
            <person name="Barry K."/>
            <person name="Grigoriev I.V."/>
            <person name="Crous P."/>
            <person name="Smith M.E."/>
        </authorList>
    </citation>
    <scope>NUCLEOTIDE SEQUENCE</scope>
    <source>
        <strain evidence="1">CBS 109366</strain>
    </source>
</reference>
<proteinExistence type="predicted"/>
<name>A0ACC1JVG9_9FUNG</name>
<comment type="caution">
    <text evidence="1">The sequence shown here is derived from an EMBL/GenBank/DDBJ whole genome shotgun (WGS) entry which is preliminary data.</text>
</comment>
<protein>
    <submittedName>
        <fullName evidence="1">Uncharacterized protein</fullName>
    </submittedName>
</protein>
<evidence type="ECO:0000313" key="2">
    <source>
        <dbReference type="Proteomes" id="UP001140234"/>
    </source>
</evidence>